<dbReference type="SUPFAM" id="SSF57701">
    <property type="entry name" value="Zn2/Cys6 DNA-binding domain"/>
    <property type="match status" value="1"/>
</dbReference>
<dbReference type="PANTHER" id="PTHR36206:SF12">
    <property type="entry name" value="ASPERCRYPTIN BIOSYNTHESIS CLUSTER-SPECIFIC TRANSCRIPTION REGULATOR ATNN-RELATED"/>
    <property type="match status" value="1"/>
</dbReference>
<dbReference type="GeneID" id="89981032"/>
<dbReference type="PROSITE" id="PS00463">
    <property type="entry name" value="ZN2_CY6_FUNGAL_1"/>
    <property type="match status" value="1"/>
</dbReference>
<dbReference type="InterPro" id="IPR001138">
    <property type="entry name" value="Zn2Cys6_DnaBD"/>
</dbReference>
<dbReference type="SMART" id="SM00066">
    <property type="entry name" value="GAL4"/>
    <property type="match status" value="1"/>
</dbReference>
<proteinExistence type="predicted"/>
<keyword evidence="9" id="KW-1185">Reference proteome</keyword>
<evidence type="ECO:0000256" key="3">
    <source>
        <dbReference type="ARBA" id="ARBA00023015"/>
    </source>
</evidence>
<keyword evidence="3" id="KW-0805">Transcription regulation</keyword>
<evidence type="ECO:0000256" key="1">
    <source>
        <dbReference type="ARBA" id="ARBA00022723"/>
    </source>
</evidence>
<dbReference type="PANTHER" id="PTHR36206">
    <property type="entry name" value="ASPERCRYPTIN BIOSYNTHESIS CLUSTER-SPECIFIC TRANSCRIPTION REGULATOR ATNN-RELATED"/>
    <property type="match status" value="1"/>
</dbReference>
<keyword evidence="5" id="KW-0804">Transcription</keyword>
<comment type="caution">
    <text evidence="8">The sequence shown here is derived from an EMBL/GenBank/DDBJ whole genome shotgun (WGS) entry which is preliminary data.</text>
</comment>
<evidence type="ECO:0000313" key="9">
    <source>
        <dbReference type="Proteomes" id="UP001358417"/>
    </source>
</evidence>
<dbReference type="AlphaFoldDB" id="A0AAV9ND54"/>
<dbReference type="InterPro" id="IPR052360">
    <property type="entry name" value="Transcr_Regulatory_Proteins"/>
</dbReference>
<dbReference type="CDD" id="cd00067">
    <property type="entry name" value="GAL4"/>
    <property type="match status" value="1"/>
</dbReference>
<dbReference type="Pfam" id="PF11951">
    <property type="entry name" value="Fungal_trans_2"/>
    <property type="match status" value="1"/>
</dbReference>
<evidence type="ECO:0000256" key="2">
    <source>
        <dbReference type="ARBA" id="ARBA00022833"/>
    </source>
</evidence>
<keyword evidence="1" id="KW-0479">Metal-binding</keyword>
<dbReference type="Pfam" id="PF00172">
    <property type="entry name" value="Zn_clus"/>
    <property type="match status" value="1"/>
</dbReference>
<evidence type="ECO:0000256" key="5">
    <source>
        <dbReference type="ARBA" id="ARBA00023163"/>
    </source>
</evidence>
<gene>
    <name evidence="8" type="ORF">LTR84_012895</name>
</gene>
<organism evidence="8 9">
    <name type="scientific">Exophiala bonariae</name>
    <dbReference type="NCBI Taxonomy" id="1690606"/>
    <lineage>
        <taxon>Eukaryota</taxon>
        <taxon>Fungi</taxon>
        <taxon>Dikarya</taxon>
        <taxon>Ascomycota</taxon>
        <taxon>Pezizomycotina</taxon>
        <taxon>Eurotiomycetes</taxon>
        <taxon>Chaetothyriomycetidae</taxon>
        <taxon>Chaetothyriales</taxon>
        <taxon>Herpotrichiellaceae</taxon>
        <taxon>Exophiala</taxon>
    </lineage>
</organism>
<evidence type="ECO:0000256" key="4">
    <source>
        <dbReference type="ARBA" id="ARBA00023125"/>
    </source>
</evidence>
<keyword evidence="4" id="KW-0238">DNA-binding</keyword>
<dbReference type="InterPro" id="IPR021858">
    <property type="entry name" value="Fun_TF"/>
</dbReference>
<evidence type="ECO:0000313" key="8">
    <source>
        <dbReference type="EMBL" id="KAK5055147.1"/>
    </source>
</evidence>
<dbReference type="GO" id="GO:0003677">
    <property type="term" value="F:DNA binding"/>
    <property type="evidence" value="ECO:0007669"/>
    <property type="project" value="UniProtKB-KW"/>
</dbReference>
<accession>A0AAV9ND54</accession>
<feature type="domain" description="Zn(2)-C6 fungal-type" evidence="7">
    <location>
        <begin position="40"/>
        <end position="70"/>
    </location>
</feature>
<dbReference type="EMBL" id="JAVRRD010000009">
    <property type="protein sequence ID" value="KAK5055147.1"/>
    <property type="molecule type" value="Genomic_DNA"/>
</dbReference>
<sequence length="556" mass="63705">MSTKQSPLEVSIQVTDIRAKANSSRDAIAKRKYAPKSRGGCATCRNRHVRCDQQRPRCVSCQRSSRQCFYSDERDQSHQANLRLVLWEPAEPILSQSQMSLIPGQTPTEARALDYFREIVAPNLAGTYDPTFWNRVVVQVSHNASSLRHAVVALASHWERVVEPSSRKRNTPAQDCDNFALQQYSKAVTGIRKSLETAASPSKEELLVSTLLFYCIELYQSHLDSALRQLSCGIQLFCEWSNSKDPESSSDHLLGRDEFTRLAGHIFRRLLVQCMIFPMRSIVQEPVSIPQYTPITPDMPENFSSSDEARDYYNFCLSAMCYHSKMSETMLTPEERAMENHMQQYQPFMKTVSYFEKWQQAFKTFQRTSVVNVAGEPDHRCLVMDIHNHALQVMIPSFSFKTEVEYDNYTHLFAHIIDTATSLLTLTAQLRSKTRNLRPHFPKFDIGLIPPMFLTALRCRDPVIRRKAIALLRKGPRQEGVWNSDMVAAVAERVVAIEESGLSMPSERCEDVPASSRVKITEALMHTSTRHVAVVLERDVMVHDYRDRLMYEMISY</sequence>
<dbReference type="GO" id="GO:0000981">
    <property type="term" value="F:DNA-binding transcription factor activity, RNA polymerase II-specific"/>
    <property type="evidence" value="ECO:0007669"/>
    <property type="project" value="InterPro"/>
</dbReference>
<name>A0AAV9ND54_9EURO</name>
<dbReference type="PROSITE" id="PS50048">
    <property type="entry name" value="ZN2_CY6_FUNGAL_2"/>
    <property type="match status" value="1"/>
</dbReference>
<reference evidence="8 9" key="1">
    <citation type="submission" date="2023-08" db="EMBL/GenBank/DDBJ databases">
        <title>Black Yeasts Isolated from many extreme environments.</title>
        <authorList>
            <person name="Coleine C."/>
            <person name="Stajich J.E."/>
            <person name="Selbmann L."/>
        </authorList>
    </citation>
    <scope>NUCLEOTIDE SEQUENCE [LARGE SCALE GENOMIC DNA]</scope>
    <source>
        <strain evidence="8 9">CCFEE 5792</strain>
    </source>
</reference>
<keyword evidence="6" id="KW-0539">Nucleus</keyword>
<evidence type="ECO:0000259" key="7">
    <source>
        <dbReference type="PROSITE" id="PS50048"/>
    </source>
</evidence>
<dbReference type="InterPro" id="IPR036864">
    <property type="entry name" value="Zn2-C6_fun-type_DNA-bd_sf"/>
</dbReference>
<dbReference type="GO" id="GO:0008270">
    <property type="term" value="F:zinc ion binding"/>
    <property type="evidence" value="ECO:0007669"/>
    <property type="project" value="InterPro"/>
</dbReference>
<evidence type="ECO:0000256" key="6">
    <source>
        <dbReference type="ARBA" id="ARBA00023242"/>
    </source>
</evidence>
<protein>
    <recommendedName>
        <fullName evidence="7">Zn(2)-C6 fungal-type domain-containing protein</fullName>
    </recommendedName>
</protein>
<dbReference type="RefSeq" id="XP_064707578.1">
    <property type="nucleotide sequence ID" value="XM_064856402.1"/>
</dbReference>
<dbReference type="Proteomes" id="UP001358417">
    <property type="component" value="Unassembled WGS sequence"/>
</dbReference>
<keyword evidence="2" id="KW-0862">Zinc</keyword>
<dbReference type="Gene3D" id="4.10.240.10">
    <property type="entry name" value="Zn(2)-C6 fungal-type DNA-binding domain"/>
    <property type="match status" value="1"/>
</dbReference>